<evidence type="ECO:0000313" key="8">
    <source>
        <dbReference type="EMBL" id="SDE23731.1"/>
    </source>
</evidence>
<comment type="subcellular location">
    <subcellularLocation>
        <location evidence="1">Membrane</location>
        <topology evidence="1">Multi-pass membrane protein</topology>
    </subcellularLocation>
</comment>
<reference evidence="9" key="1">
    <citation type="submission" date="2016-10" db="EMBL/GenBank/DDBJ databases">
        <authorList>
            <person name="Varghese N."/>
        </authorList>
    </citation>
    <scope>NUCLEOTIDE SEQUENCE [LARGE SCALE GENOMIC DNA]</scope>
    <source>
        <strain evidence="9">DSM 20639</strain>
    </source>
</reference>
<keyword evidence="4 5" id="KW-0472">Membrane</keyword>
<dbReference type="Proteomes" id="UP001273799">
    <property type="component" value="Unassembled WGS sequence"/>
</dbReference>
<reference evidence="8" key="2">
    <citation type="submission" date="2016-10" db="EMBL/GenBank/DDBJ databases">
        <authorList>
            <person name="de Groot N.N."/>
        </authorList>
    </citation>
    <scope>NUCLEOTIDE SEQUENCE [LARGE SCALE GENOMIC DNA]</scope>
    <source>
        <strain evidence="8">DSM 20639</strain>
    </source>
</reference>
<evidence type="ECO:0000259" key="6">
    <source>
        <dbReference type="Pfam" id="PF12698"/>
    </source>
</evidence>
<feature type="domain" description="ABC-2 type transporter transmembrane" evidence="6">
    <location>
        <begin position="101"/>
        <end position="362"/>
    </location>
</feature>
<evidence type="ECO:0000256" key="3">
    <source>
        <dbReference type="ARBA" id="ARBA00022989"/>
    </source>
</evidence>
<keyword evidence="3 5" id="KW-1133">Transmembrane helix</keyword>
<protein>
    <submittedName>
        <fullName evidence="7">ABC transporter permease</fullName>
    </submittedName>
    <submittedName>
        <fullName evidence="8">ABC-2 type transport system permease protein</fullName>
    </submittedName>
</protein>
<organism evidence="8 9">
    <name type="scientific">Actinobaculum suis</name>
    <dbReference type="NCBI Taxonomy" id="1657"/>
    <lineage>
        <taxon>Bacteria</taxon>
        <taxon>Bacillati</taxon>
        <taxon>Actinomycetota</taxon>
        <taxon>Actinomycetes</taxon>
        <taxon>Actinomycetales</taxon>
        <taxon>Actinomycetaceae</taxon>
        <taxon>Actinobaculum</taxon>
    </lineage>
</organism>
<dbReference type="GO" id="GO:0016020">
    <property type="term" value="C:membrane"/>
    <property type="evidence" value="ECO:0007669"/>
    <property type="project" value="UniProtKB-SubCell"/>
</dbReference>
<proteinExistence type="predicted"/>
<feature type="transmembrane region" description="Helical" evidence="5">
    <location>
        <begin position="263"/>
        <end position="285"/>
    </location>
</feature>
<dbReference type="InterPro" id="IPR013525">
    <property type="entry name" value="ABC2_TM"/>
</dbReference>
<dbReference type="EMBL" id="JAWNFU010000003">
    <property type="protein sequence ID" value="MDY5153611.1"/>
    <property type="molecule type" value="Genomic_DNA"/>
</dbReference>
<evidence type="ECO:0000256" key="5">
    <source>
        <dbReference type="SAM" id="Phobius"/>
    </source>
</evidence>
<accession>A0A1G7B9N1</accession>
<dbReference type="AlphaFoldDB" id="A0A1G7B9N1"/>
<dbReference type="Pfam" id="PF12698">
    <property type="entry name" value="ABC2_membrane_3"/>
    <property type="match status" value="1"/>
</dbReference>
<reference evidence="7" key="3">
    <citation type="submission" date="2023-10" db="EMBL/GenBank/DDBJ databases">
        <title>Whole Genome based description of the genera Actinobaculum and Actinotignum reveals a complex phylogenetic relationship within the species included in the genus Actinotignum.</title>
        <authorList>
            <person name="Jensen C.S."/>
            <person name="Dargis R."/>
            <person name="Kemp M."/>
            <person name="Christensen J.J."/>
        </authorList>
    </citation>
    <scope>NUCLEOTIDE SEQUENCE</scope>
    <source>
        <strain evidence="7">Actinobaculum_suis_CCUG19206T</strain>
    </source>
</reference>
<keyword evidence="9" id="KW-1185">Reference proteome</keyword>
<keyword evidence="2 5" id="KW-0812">Transmembrane</keyword>
<evidence type="ECO:0000313" key="7">
    <source>
        <dbReference type="EMBL" id="MDY5153611.1"/>
    </source>
</evidence>
<gene>
    <name evidence="7" type="ORF">R6G71_06060</name>
    <name evidence="8" type="ORF">SAMN05421878_10478</name>
</gene>
<evidence type="ECO:0000256" key="4">
    <source>
        <dbReference type="ARBA" id="ARBA00023136"/>
    </source>
</evidence>
<dbReference type="GO" id="GO:0140359">
    <property type="term" value="F:ABC-type transporter activity"/>
    <property type="evidence" value="ECO:0007669"/>
    <property type="project" value="InterPro"/>
</dbReference>
<dbReference type="RefSeq" id="WP_074661622.1">
    <property type="nucleotide sequence ID" value="NZ_FNAU01000004.1"/>
</dbReference>
<name>A0A1G7B9N1_9ACTO</name>
<feature type="transmembrane region" description="Helical" evidence="5">
    <location>
        <begin position="291"/>
        <end position="313"/>
    </location>
</feature>
<feature type="transmembrane region" description="Helical" evidence="5">
    <location>
        <begin position="352"/>
        <end position="372"/>
    </location>
</feature>
<evidence type="ECO:0000256" key="1">
    <source>
        <dbReference type="ARBA" id="ARBA00004141"/>
    </source>
</evidence>
<feature type="transmembrane region" description="Helical" evidence="5">
    <location>
        <begin position="20"/>
        <end position="41"/>
    </location>
</feature>
<feature type="transmembrane region" description="Helical" evidence="5">
    <location>
        <begin position="163"/>
        <end position="187"/>
    </location>
</feature>
<dbReference type="EMBL" id="FNAU01000004">
    <property type="protein sequence ID" value="SDE23731.1"/>
    <property type="molecule type" value="Genomic_DNA"/>
</dbReference>
<evidence type="ECO:0000256" key="2">
    <source>
        <dbReference type="ARBA" id="ARBA00022692"/>
    </source>
</evidence>
<sequence>MLRVIIDREFRTLLFSRANIISIAVVVAIFLGAGVVGRFLLNDADTPEVTKFAVTTQTAPLEPLLREQGVEVENVGEATPEEVFAREDAPDAVIGGTAEVPHVYTNSRGAPSSQYVEITKAATVGSLLRQSNISPDIQSKLLAAESLSSTDLTEKAAFADTNFFGVAAGVIGASIILFVTMSGVNGIPVRVVEEKSSRVVEIILTTVKPSTLLLGKVLGVGGAVLVTNLTYIVGALAAVYISGIMPSLGLITEVGIWPILLNILIWVVFGYFIMAAFAGGIASMVSRQEDLSGPLSALIFAALIPFYAAVFGLQSSIDATWYKVLSFVPGFSQYFMPIRFGANQSGWSEQLIAYTLAGLAVILLSRLGAVIYERSILRIGERVKLSQIFRKAA</sequence>
<evidence type="ECO:0000313" key="9">
    <source>
        <dbReference type="Proteomes" id="UP000182744"/>
    </source>
</evidence>
<dbReference type="Proteomes" id="UP000182744">
    <property type="component" value="Unassembled WGS sequence"/>
</dbReference>